<dbReference type="AlphaFoldDB" id="A0A9P7G8Q1"/>
<dbReference type="EMBL" id="JABCKV010000161">
    <property type="protein sequence ID" value="KAG5642742.1"/>
    <property type="molecule type" value="Genomic_DNA"/>
</dbReference>
<dbReference type="OrthoDB" id="2752889at2759"/>
<evidence type="ECO:0000313" key="4">
    <source>
        <dbReference type="Proteomes" id="UP000775547"/>
    </source>
</evidence>
<evidence type="ECO:0000313" key="3">
    <source>
        <dbReference type="EMBL" id="KAG5642742.1"/>
    </source>
</evidence>
<dbReference type="Proteomes" id="UP000775547">
    <property type="component" value="Unassembled WGS sequence"/>
</dbReference>
<feature type="region of interest" description="Disordered" evidence="1">
    <location>
        <begin position="91"/>
        <end position="119"/>
    </location>
</feature>
<protein>
    <submittedName>
        <fullName evidence="3">Uncharacterized protein</fullName>
    </submittedName>
</protein>
<evidence type="ECO:0000256" key="2">
    <source>
        <dbReference type="SAM" id="Phobius"/>
    </source>
</evidence>
<evidence type="ECO:0000256" key="1">
    <source>
        <dbReference type="SAM" id="MobiDB-lite"/>
    </source>
</evidence>
<sequence>MSSSTYVADAAPFAVNIERVDSDRTDESPFGSALTTPVDENVELFSGIAERLLAKNADGDLAVVHIGPHGDHLDGYGLIKAVQDGEKLSVGNALKNAPTPSPSLDQLEPTDGASPGNRRVSRARAGSVYNQFHPSLTPASVPTDKVTPYHFENILSSNSEDSARAAQELFSLLPYAHSPASFEDLALANNVLGSSLSNVSFSGLFYTVLRVIFFLPWCVLAGATILLFPAHLETVIFSTGYNTSVRGIRRFAFWADIAVELVSIFLSLLVVLWCKYPKLGVMAIGGVVAQTVYAWQGFTIDRRVPLGEDDRQSLYLVWKQYSLSNALVGMKQTEQGVLATGTGQDEASEVKDQGSES</sequence>
<comment type="caution">
    <text evidence="3">The sequence shown here is derived from an EMBL/GenBank/DDBJ whole genome shotgun (WGS) entry which is preliminary data.</text>
</comment>
<keyword evidence="2" id="KW-0472">Membrane</keyword>
<organism evidence="3 4">
    <name type="scientific">Asterophora parasitica</name>
    <dbReference type="NCBI Taxonomy" id="117018"/>
    <lineage>
        <taxon>Eukaryota</taxon>
        <taxon>Fungi</taxon>
        <taxon>Dikarya</taxon>
        <taxon>Basidiomycota</taxon>
        <taxon>Agaricomycotina</taxon>
        <taxon>Agaricomycetes</taxon>
        <taxon>Agaricomycetidae</taxon>
        <taxon>Agaricales</taxon>
        <taxon>Tricholomatineae</taxon>
        <taxon>Lyophyllaceae</taxon>
        <taxon>Asterophora</taxon>
    </lineage>
</organism>
<keyword evidence="2" id="KW-0812">Transmembrane</keyword>
<name>A0A9P7G8Q1_9AGAR</name>
<keyword evidence="4" id="KW-1185">Reference proteome</keyword>
<reference evidence="3" key="1">
    <citation type="submission" date="2020-07" db="EMBL/GenBank/DDBJ databases">
        <authorList>
            <person name="Nieuwenhuis M."/>
            <person name="Van De Peppel L.J.J."/>
        </authorList>
    </citation>
    <scope>NUCLEOTIDE SEQUENCE</scope>
    <source>
        <strain evidence="3">AP01</strain>
        <tissue evidence="3">Mycelium</tissue>
    </source>
</reference>
<reference evidence="3" key="2">
    <citation type="submission" date="2021-10" db="EMBL/GenBank/DDBJ databases">
        <title>Phylogenomics reveals ancestral predisposition of the termite-cultivated fungus Termitomyces towards a domesticated lifestyle.</title>
        <authorList>
            <person name="Auxier B."/>
            <person name="Grum-Grzhimaylo A."/>
            <person name="Cardenas M.E."/>
            <person name="Lodge J.D."/>
            <person name="Laessoe T."/>
            <person name="Pedersen O."/>
            <person name="Smith M.E."/>
            <person name="Kuyper T.W."/>
            <person name="Franco-Molano E.A."/>
            <person name="Baroni T.J."/>
            <person name="Aanen D.K."/>
        </authorList>
    </citation>
    <scope>NUCLEOTIDE SEQUENCE</scope>
    <source>
        <strain evidence="3">AP01</strain>
        <tissue evidence="3">Mycelium</tissue>
    </source>
</reference>
<keyword evidence="2" id="KW-1133">Transmembrane helix</keyword>
<feature type="transmembrane region" description="Helical" evidence="2">
    <location>
        <begin position="251"/>
        <end position="273"/>
    </location>
</feature>
<accession>A0A9P7G8Q1</accession>
<gene>
    <name evidence="3" type="ORF">DXG03_002256</name>
</gene>
<proteinExistence type="predicted"/>
<feature type="transmembrane region" description="Helical" evidence="2">
    <location>
        <begin position="204"/>
        <end position="230"/>
    </location>
</feature>